<dbReference type="AlphaFoldDB" id="A0A4U5V4X4"/>
<sequence>MGAESGKRLPPRHHATEGKLAKGDVKNREEGGGGVAVDSALPLSLSLSLSPRPPLHRLFPPPPPPLHPQQTAPFSCTARRSPAPPS</sequence>
<keyword evidence="3" id="KW-1185">Reference proteome</keyword>
<proteinExistence type="predicted"/>
<feature type="compositionally biased region" description="Basic and acidic residues" evidence="1">
    <location>
        <begin position="14"/>
        <end position="31"/>
    </location>
</feature>
<feature type="compositionally biased region" description="Low complexity" evidence="1">
    <location>
        <begin position="41"/>
        <end position="50"/>
    </location>
</feature>
<protein>
    <submittedName>
        <fullName evidence="2">Uncharacterized protein</fullName>
    </submittedName>
</protein>
<feature type="region of interest" description="Disordered" evidence="1">
    <location>
        <begin position="1"/>
        <end position="86"/>
    </location>
</feature>
<reference evidence="2 3" key="1">
    <citation type="submission" date="2019-01" db="EMBL/GenBank/DDBJ databases">
        <title>Genome Assembly of Collichthys lucidus.</title>
        <authorList>
            <person name="Cai M."/>
            <person name="Xiao S."/>
        </authorList>
    </citation>
    <scope>NUCLEOTIDE SEQUENCE [LARGE SCALE GENOMIC DNA]</scope>
    <source>
        <strain evidence="2">JT15FE1705JMU</strain>
        <tissue evidence="2">Muscle</tissue>
    </source>
</reference>
<name>A0A4U5V4X4_COLLU</name>
<dbReference type="EMBL" id="CM014091">
    <property type="protein sequence ID" value="TKS82588.1"/>
    <property type="molecule type" value="Genomic_DNA"/>
</dbReference>
<evidence type="ECO:0000256" key="1">
    <source>
        <dbReference type="SAM" id="MobiDB-lite"/>
    </source>
</evidence>
<dbReference type="Proteomes" id="UP000298787">
    <property type="component" value="Chromosome 14"/>
</dbReference>
<evidence type="ECO:0000313" key="3">
    <source>
        <dbReference type="Proteomes" id="UP000298787"/>
    </source>
</evidence>
<accession>A0A4U5V4X4</accession>
<gene>
    <name evidence="2" type="ORF">D9C73_016697</name>
</gene>
<evidence type="ECO:0000313" key="2">
    <source>
        <dbReference type="EMBL" id="TKS82588.1"/>
    </source>
</evidence>
<organism evidence="2 3">
    <name type="scientific">Collichthys lucidus</name>
    <name type="common">Big head croaker</name>
    <name type="synonym">Sciaena lucida</name>
    <dbReference type="NCBI Taxonomy" id="240159"/>
    <lineage>
        <taxon>Eukaryota</taxon>
        <taxon>Metazoa</taxon>
        <taxon>Chordata</taxon>
        <taxon>Craniata</taxon>
        <taxon>Vertebrata</taxon>
        <taxon>Euteleostomi</taxon>
        <taxon>Actinopterygii</taxon>
        <taxon>Neopterygii</taxon>
        <taxon>Teleostei</taxon>
        <taxon>Neoteleostei</taxon>
        <taxon>Acanthomorphata</taxon>
        <taxon>Eupercaria</taxon>
        <taxon>Sciaenidae</taxon>
        <taxon>Collichthys</taxon>
    </lineage>
</organism>